<organism evidence="1 2">
    <name type="scientific">Meloidogyne enterolobii</name>
    <name type="common">Root-knot nematode worm</name>
    <name type="synonym">Meloidogyne mayaguensis</name>
    <dbReference type="NCBI Taxonomy" id="390850"/>
    <lineage>
        <taxon>Eukaryota</taxon>
        <taxon>Metazoa</taxon>
        <taxon>Ecdysozoa</taxon>
        <taxon>Nematoda</taxon>
        <taxon>Chromadorea</taxon>
        <taxon>Rhabditida</taxon>
        <taxon>Tylenchina</taxon>
        <taxon>Tylenchomorpha</taxon>
        <taxon>Tylenchoidea</taxon>
        <taxon>Meloidogynidae</taxon>
        <taxon>Meloidogyninae</taxon>
        <taxon>Meloidogyne</taxon>
    </lineage>
</organism>
<reference evidence="1" key="1">
    <citation type="submission" date="2023-11" db="EMBL/GenBank/DDBJ databases">
        <authorList>
            <person name="Poullet M."/>
        </authorList>
    </citation>
    <scope>NUCLEOTIDE SEQUENCE</scope>
    <source>
        <strain evidence="1">E1834</strain>
    </source>
</reference>
<proteinExistence type="predicted"/>
<comment type="caution">
    <text evidence="1">The sequence shown here is derived from an EMBL/GenBank/DDBJ whole genome shotgun (WGS) entry which is preliminary data.</text>
</comment>
<dbReference type="Proteomes" id="UP001497535">
    <property type="component" value="Unassembled WGS sequence"/>
</dbReference>
<name>A0ACB0Y358_MELEN</name>
<sequence>MLHLHVVRGSPVPAVRHARLWRDIPEKVFIKKYHSSALESYKNENTSMDSNGGHMPVIEFHQEILETVQNYLLELCNLNNGHQPILVDLPEYADQNRLTYEVINLAKALAQFGFYDFEQMLELTQYLLIIVDSCPSQKENNNLINNNSKIKTHTKLIRQISKFTSITTKNDEENNEIVKLIKNNLSSSSTPTINDNNNYSKPPPNTLEIPTKTIIQKQFNNNTKDLTEDSTNSKRSREMLLKTKLIVVELIDFIMDVRRDFRVTKALSFYKNLLSSCNENGEIKEAPVISKELIEQLSRSVFIDSEKELDMDKFKGQQLLRILLQMTMIEDFPLLTSTALKLLFRHFSQFQELIEDMKQIQLLVSNQDIKNYHQVDRDLFILKQLTEKSELWVHYGTQLEGSSTTSCSSPSNPSQDRSDDDFIHETTLSVPSIETLQEKVSIGLASIVNGEQQQQQKYLKETSTGNESPTTKRRKTLKSIRNSAGILQQQQQQQQQQSPQSV</sequence>
<gene>
    <name evidence="1" type="ORF">MENTE1834_LOCUS7059</name>
</gene>
<dbReference type="EMBL" id="CAVMJV010000005">
    <property type="protein sequence ID" value="CAK5029931.1"/>
    <property type="molecule type" value="Genomic_DNA"/>
</dbReference>
<evidence type="ECO:0000313" key="1">
    <source>
        <dbReference type="EMBL" id="CAK5029931.1"/>
    </source>
</evidence>
<accession>A0ACB0Y358</accession>
<keyword evidence="2" id="KW-1185">Reference proteome</keyword>
<evidence type="ECO:0000313" key="2">
    <source>
        <dbReference type="Proteomes" id="UP001497535"/>
    </source>
</evidence>
<protein>
    <submittedName>
        <fullName evidence="1">Uncharacterized protein</fullName>
    </submittedName>
</protein>